<gene>
    <name evidence="2" type="ORF">BACI348_41332</name>
</gene>
<reference evidence="2 3" key="1">
    <citation type="submission" date="2019-10" db="EMBL/GenBank/DDBJ databases">
        <authorList>
            <person name="Karimi E."/>
        </authorList>
    </citation>
    <scope>NUCLEOTIDE SEQUENCE [LARGE SCALE GENOMIC DNA]</scope>
    <source>
        <strain evidence="2">Bacillus sp. 348</strain>
    </source>
</reference>
<sequence length="57" mass="6948">MSYFLKFFQLFDLLVTKKQNKNAYDPVHSDHKHSYLYVFSSYAARLLVLFLSFFRVY</sequence>
<keyword evidence="1" id="KW-1133">Transmembrane helix</keyword>
<feature type="transmembrane region" description="Helical" evidence="1">
    <location>
        <begin position="34"/>
        <end position="54"/>
    </location>
</feature>
<organism evidence="2 3">
    <name type="scientific">Bacillus altitudinis</name>
    <dbReference type="NCBI Taxonomy" id="293387"/>
    <lineage>
        <taxon>Bacteria</taxon>
        <taxon>Bacillati</taxon>
        <taxon>Bacillota</taxon>
        <taxon>Bacilli</taxon>
        <taxon>Bacillales</taxon>
        <taxon>Bacillaceae</taxon>
        <taxon>Bacillus</taxon>
    </lineage>
</organism>
<evidence type="ECO:0000256" key="1">
    <source>
        <dbReference type="SAM" id="Phobius"/>
    </source>
</evidence>
<name>A0A653SMG6_BACAB</name>
<protein>
    <submittedName>
        <fullName evidence="2">Uncharacterized protein</fullName>
    </submittedName>
</protein>
<keyword evidence="1" id="KW-0812">Transmembrane</keyword>
<dbReference type="EMBL" id="CABWLH010000009">
    <property type="protein sequence ID" value="VXB69536.1"/>
    <property type="molecule type" value="Genomic_DNA"/>
</dbReference>
<evidence type="ECO:0000313" key="3">
    <source>
        <dbReference type="Proteomes" id="UP000433089"/>
    </source>
</evidence>
<evidence type="ECO:0000313" key="2">
    <source>
        <dbReference type="EMBL" id="VXB69536.1"/>
    </source>
</evidence>
<proteinExistence type="predicted"/>
<keyword evidence="1" id="KW-0472">Membrane</keyword>
<dbReference type="Proteomes" id="UP000433089">
    <property type="component" value="Unassembled WGS sequence"/>
</dbReference>
<dbReference type="AlphaFoldDB" id="A0A653SMG6"/>
<accession>A0A653SMG6</accession>